<evidence type="ECO:0000313" key="1">
    <source>
        <dbReference type="EMBL" id="MFG6458389.1"/>
    </source>
</evidence>
<sequence length="173" mass="19257">MFIDLDDVLCLNNPYGGNHLRRFLLHPSETPTDFWSTLFSPAAAEALNALMAEMRPRTVLTSSWIGLLDKKHFVHAFEVTGLGSVGAALHGHWDAEQFHGASRFMSIRAWLSLNHNGEPFLVLDDHDSGEGLLDSLWYKRGRVVLCDVGVGFHAGHLDTARHALRTPCRGDEI</sequence>
<gene>
    <name evidence="1" type="ORF">ACG00X_16235</name>
</gene>
<evidence type="ECO:0000313" key="2">
    <source>
        <dbReference type="Proteomes" id="UP001606305"/>
    </source>
</evidence>
<organism evidence="1 2">
    <name type="scientific">Pelomonas nitida</name>
    <dbReference type="NCBI Taxonomy" id="3299027"/>
    <lineage>
        <taxon>Bacteria</taxon>
        <taxon>Pseudomonadati</taxon>
        <taxon>Pseudomonadota</taxon>
        <taxon>Betaproteobacteria</taxon>
        <taxon>Burkholderiales</taxon>
        <taxon>Sphaerotilaceae</taxon>
        <taxon>Roseateles</taxon>
    </lineage>
</organism>
<keyword evidence="2" id="KW-1185">Reference proteome</keyword>
<dbReference type="Proteomes" id="UP001606305">
    <property type="component" value="Unassembled WGS sequence"/>
</dbReference>
<dbReference type="Pfam" id="PF18143">
    <property type="entry name" value="HAD_SAK_2"/>
    <property type="match status" value="1"/>
</dbReference>
<reference evidence="1 2" key="1">
    <citation type="submission" date="2024-09" db="EMBL/GenBank/DDBJ databases">
        <title>Novel species of the genus Pelomonas and Roseateles isolated from streams.</title>
        <authorList>
            <person name="Lu H."/>
        </authorList>
    </citation>
    <scope>NUCLEOTIDE SEQUENCE [LARGE SCALE GENOMIC DNA]</scope>
    <source>
        <strain evidence="1 2">BYS96W</strain>
    </source>
</reference>
<name>A0ABW7G8V3_9BURK</name>
<dbReference type="EMBL" id="JBIGIA010000012">
    <property type="protein sequence ID" value="MFG6458389.1"/>
    <property type="molecule type" value="Genomic_DNA"/>
</dbReference>
<accession>A0ABW7G8V3</accession>
<proteinExistence type="predicted"/>
<comment type="caution">
    <text evidence="1">The sequence shown here is derived from an EMBL/GenBank/DDBJ whole genome shotgun (WGS) entry which is preliminary data.</text>
</comment>
<protein>
    <submittedName>
        <fullName evidence="1">HAD domain-containing protein</fullName>
    </submittedName>
</protein>